<dbReference type="SFLD" id="SFLDS00019">
    <property type="entry name" value="Glutathione_Transferase_(cytos"/>
    <property type="match status" value="1"/>
</dbReference>
<dbReference type="InterPro" id="IPR004045">
    <property type="entry name" value="Glutathione_S-Trfase_N"/>
</dbReference>
<protein>
    <submittedName>
        <fullName evidence="3">Glutathione S-transferase N-terminal domain-containing protein</fullName>
    </submittedName>
</protein>
<evidence type="ECO:0000313" key="4">
    <source>
        <dbReference type="Proteomes" id="UP001461163"/>
    </source>
</evidence>
<evidence type="ECO:0000259" key="2">
    <source>
        <dbReference type="PROSITE" id="PS50405"/>
    </source>
</evidence>
<dbReference type="Gene3D" id="3.40.30.10">
    <property type="entry name" value="Glutaredoxin"/>
    <property type="match status" value="1"/>
</dbReference>
<sequence>MFDLYTSSTPNGWKASVALEEMQLPYEVHSINLMEQEQKTPAFLARNPNGRIPVLVDKDEDNFAVFESGAIMLYLAEKTGQFIPNDAKGRSQVIQWLMFQMGGVGPMMGQANVFYRYFPEKIQPAIERYQKEGRRLFEVLDSQLAKHEFLAGDYSIADMANWCWVRTYEWSGIDISGLDNLVRWKNSIEARPLARKGTQVPDKIDKETLVQGAQTIVTR</sequence>
<dbReference type="SFLD" id="SFLDG01151">
    <property type="entry name" value="Main.2:_Nu-like"/>
    <property type="match status" value="1"/>
</dbReference>
<comment type="caution">
    <text evidence="3">The sequence shown here is derived from an EMBL/GenBank/DDBJ whole genome shotgun (WGS) entry which is preliminary data.</text>
</comment>
<dbReference type="Proteomes" id="UP001461163">
    <property type="component" value="Unassembled WGS sequence"/>
</dbReference>
<dbReference type="InterPro" id="IPR040079">
    <property type="entry name" value="Glutathione_S-Trfase"/>
</dbReference>
<keyword evidence="4" id="KW-1185">Reference proteome</keyword>
<feature type="domain" description="GST C-terminal" evidence="2">
    <location>
        <begin position="86"/>
        <end position="210"/>
    </location>
</feature>
<dbReference type="InterPro" id="IPR036249">
    <property type="entry name" value="Thioredoxin-like_sf"/>
</dbReference>
<accession>A0ABU9SZW9</accession>
<name>A0ABU9SZW9_9ALTE</name>
<reference evidence="3 4" key="1">
    <citation type="submission" date="2024-03" db="EMBL/GenBank/DDBJ databases">
        <title>Community enrichment and isolation of bacterial strains for fucoidan degradation.</title>
        <authorList>
            <person name="Sichert A."/>
        </authorList>
    </citation>
    <scope>NUCLEOTIDE SEQUENCE [LARGE SCALE GENOMIC DNA]</scope>
    <source>
        <strain evidence="3 4">AS12</strain>
    </source>
</reference>
<gene>
    <name evidence="3" type="ORF">WNY77_16685</name>
</gene>
<dbReference type="CDD" id="cd03048">
    <property type="entry name" value="GST_N_Ure2p_like"/>
    <property type="match status" value="1"/>
</dbReference>
<evidence type="ECO:0000313" key="3">
    <source>
        <dbReference type="EMBL" id="MEM5499049.1"/>
    </source>
</evidence>
<dbReference type="PANTHER" id="PTHR44051:SF22">
    <property type="entry name" value="DISULFIDE-BOND OXIDOREDUCTASE YGHU"/>
    <property type="match status" value="1"/>
</dbReference>
<dbReference type="PROSITE" id="PS50404">
    <property type="entry name" value="GST_NTER"/>
    <property type="match status" value="1"/>
</dbReference>
<dbReference type="InterPro" id="IPR036282">
    <property type="entry name" value="Glutathione-S-Trfase_C_sf"/>
</dbReference>
<feature type="domain" description="GST N-terminal" evidence="1">
    <location>
        <begin position="1"/>
        <end position="83"/>
    </location>
</feature>
<dbReference type="Pfam" id="PF00043">
    <property type="entry name" value="GST_C"/>
    <property type="match status" value="1"/>
</dbReference>
<dbReference type="SUPFAM" id="SSF52833">
    <property type="entry name" value="Thioredoxin-like"/>
    <property type="match status" value="1"/>
</dbReference>
<evidence type="ECO:0000259" key="1">
    <source>
        <dbReference type="PROSITE" id="PS50404"/>
    </source>
</evidence>
<dbReference type="SUPFAM" id="SSF47616">
    <property type="entry name" value="GST C-terminal domain-like"/>
    <property type="match status" value="1"/>
</dbReference>
<dbReference type="Pfam" id="PF13409">
    <property type="entry name" value="GST_N_2"/>
    <property type="match status" value="1"/>
</dbReference>
<dbReference type="InterPro" id="IPR004046">
    <property type="entry name" value="GST_C"/>
</dbReference>
<organism evidence="3 4">
    <name type="scientific">Paraglaciecola mesophila</name>
    <dbReference type="NCBI Taxonomy" id="197222"/>
    <lineage>
        <taxon>Bacteria</taxon>
        <taxon>Pseudomonadati</taxon>
        <taxon>Pseudomonadota</taxon>
        <taxon>Gammaproteobacteria</taxon>
        <taxon>Alteromonadales</taxon>
        <taxon>Alteromonadaceae</taxon>
        <taxon>Paraglaciecola</taxon>
    </lineage>
</organism>
<dbReference type="PANTHER" id="PTHR44051">
    <property type="entry name" value="GLUTATHIONE S-TRANSFERASE-RELATED"/>
    <property type="match status" value="1"/>
</dbReference>
<dbReference type="PROSITE" id="PS50405">
    <property type="entry name" value="GST_CTER"/>
    <property type="match status" value="1"/>
</dbReference>
<proteinExistence type="predicted"/>
<dbReference type="InterPro" id="IPR010987">
    <property type="entry name" value="Glutathione-S-Trfase_C-like"/>
</dbReference>
<dbReference type="EMBL" id="JBBMQS010000010">
    <property type="protein sequence ID" value="MEM5499049.1"/>
    <property type="molecule type" value="Genomic_DNA"/>
</dbReference>
<dbReference type="Gene3D" id="1.20.1050.10">
    <property type="match status" value="1"/>
</dbReference>
<dbReference type="RefSeq" id="WP_006994049.1">
    <property type="nucleotide sequence ID" value="NZ_JBBMQS010000010.1"/>
</dbReference>
<dbReference type="SFLD" id="SFLDG00358">
    <property type="entry name" value="Main_(cytGST)"/>
    <property type="match status" value="1"/>
</dbReference>